<dbReference type="InterPro" id="IPR006212">
    <property type="entry name" value="Furin_repeat"/>
</dbReference>
<protein>
    <recommendedName>
        <fullName evidence="3">TNFR-Cys domain-containing protein</fullName>
    </recommendedName>
</protein>
<gene>
    <name evidence="4" type="ORF">EIN_094190</name>
</gene>
<dbReference type="InterPro" id="IPR000742">
    <property type="entry name" value="EGF"/>
</dbReference>
<dbReference type="GeneID" id="14886381"/>
<feature type="domain" description="TNFR-Cys" evidence="3">
    <location>
        <begin position="414"/>
        <end position="454"/>
    </location>
</feature>
<evidence type="ECO:0000313" key="4">
    <source>
        <dbReference type="EMBL" id="ELP87232.1"/>
    </source>
</evidence>
<dbReference type="InterPro" id="IPR001368">
    <property type="entry name" value="TNFR/NGFR_Cys_rich_reg"/>
</dbReference>
<sequence length="587" mass="65558">MFLIFLFVILSNSKISCFNPGCLTCDEESRDYNCTTCKNDYLFVNSVCVPKNIVHCVETTNSKCSKCEAGYYYDYYYSTCKSGYEYCLDFTVDPLTKIYTCNKCVPGFIFNTTSKMCNICSLTDKDVQSCLHFVSPCVCDECPPNTYLQDGKCLNDDAYCALYDENHKCVSCAIGYALSNNKCIRGSDKNCVEYEEGSTSACKTCQKGMALDTNTKLCQYDCGDDNCINCTNYKECEECFPGSVNINGRCKVCKTDNCYTCSNEDTCIDCRDGYVLDPNTNLCVACEEGCELCNADDTSICQSCDFNHNLYEGKCYSYPQGSKFVCNTEALTEDDCLRNNSNCEFVSGENYHYCLYKGSNCAEYDVDGICITCDDGYVKQSENATKCISEIPFCLQRDDYTLANGTVINVCVQCESGAFLTVDRQCKKCNLLCSNGCVGAMDNCVKTTCYQSNCLECSEYKKCTKCAPGYRSYQKFSITGIHVFCESDRCEHATPNVKQHCLICAHAYDGSVGANKKDRYYERVYDSTDGLCYYYSKPKDNTDMSSSYITGVVCFVTTLVIIIVLIFIGGGFEFVKAGREGGYQQVN</sequence>
<reference evidence="4 5" key="1">
    <citation type="submission" date="2012-10" db="EMBL/GenBank/DDBJ databases">
        <authorList>
            <person name="Zafar N."/>
            <person name="Inman J."/>
            <person name="Hall N."/>
            <person name="Lorenzi H."/>
            <person name="Caler E."/>
        </authorList>
    </citation>
    <scope>NUCLEOTIDE SEQUENCE [LARGE SCALE GENOMIC DNA]</scope>
    <source>
        <strain evidence="4 5">IP1</strain>
    </source>
</reference>
<dbReference type="PROSITE" id="PS00652">
    <property type="entry name" value="TNFR_NGFR_1"/>
    <property type="match status" value="1"/>
</dbReference>
<evidence type="ECO:0000259" key="3">
    <source>
        <dbReference type="PROSITE" id="PS00652"/>
    </source>
</evidence>
<keyword evidence="5" id="KW-1185">Reference proteome</keyword>
<proteinExistence type="predicted"/>
<feature type="chain" id="PRO_5001980406" description="TNFR-Cys domain-containing protein" evidence="2">
    <location>
        <begin position="18"/>
        <end position="587"/>
    </location>
</feature>
<evidence type="ECO:0000256" key="1">
    <source>
        <dbReference type="SAM" id="Phobius"/>
    </source>
</evidence>
<keyword evidence="1" id="KW-1133">Transmembrane helix</keyword>
<dbReference type="PANTHER" id="PTHR45756:SF1">
    <property type="entry name" value="PROTEIN KINASE DOMAIN CONTAINING PROTEIN"/>
    <property type="match status" value="1"/>
</dbReference>
<feature type="transmembrane region" description="Helical" evidence="1">
    <location>
        <begin position="548"/>
        <end position="569"/>
    </location>
</feature>
<dbReference type="InterPro" id="IPR009030">
    <property type="entry name" value="Growth_fac_rcpt_cys_sf"/>
</dbReference>
<dbReference type="AlphaFoldDB" id="A0A0A1U017"/>
<dbReference type="SMART" id="SM00181">
    <property type="entry name" value="EGF"/>
    <property type="match status" value="5"/>
</dbReference>
<keyword evidence="2" id="KW-0732">Signal</keyword>
<dbReference type="RefSeq" id="XP_004254003.1">
    <property type="nucleotide sequence ID" value="XM_004253955.1"/>
</dbReference>
<name>A0A0A1U017_ENTIV</name>
<feature type="signal peptide" evidence="2">
    <location>
        <begin position="1"/>
        <end position="17"/>
    </location>
</feature>
<dbReference type="SMART" id="SM00261">
    <property type="entry name" value="FU"/>
    <property type="match status" value="4"/>
</dbReference>
<evidence type="ECO:0000256" key="2">
    <source>
        <dbReference type="SAM" id="SignalP"/>
    </source>
</evidence>
<dbReference type="OrthoDB" id="300641at2759"/>
<dbReference type="PANTHER" id="PTHR45756">
    <property type="entry name" value="PALMITOYLTRANSFERASE"/>
    <property type="match status" value="1"/>
</dbReference>
<accession>A0A0A1U017</accession>
<dbReference type="VEuPathDB" id="AmoebaDB:EIN_094190"/>
<keyword evidence="1" id="KW-0472">Membrane</keyword>
<dbReference type="Proteomes" id="UP000014680">
    <property type="component" value="Unassembled WGS sequence"/>
</dbReference>
<evidence type="ECO:0000313" key="5">
    <source>
        <dbReference type="Proteomes" id="UP000014680"/>
    </source>
</evidence>
<dbReference type="InterPro" id="IPR053215">
    <property type="entry name" value="TKL_Ser/Thr_kinase"/>
</dbReference>
<organism evidence="4 5">
    <name type="scientific">Entamoeba invadens IP1</name>
    <dbReference type="NCBI Taxonomy" id="370355"/>
    <lineage>
        <taxon>Eukaryota</taxon>
        <taxon>Amoebozoa</taxon>
        <taxon>Evosea</taxon>
        <taxon>Archamoebae</taxon>
        <taxon>Mastigamoebida</taxon>
        <taxon>Entamoebidae</taxon>
        <taxon>Entamoeba</taxon>
    </lineage>
</organism>
<keyword evidence="1" id="KW-0812">Transmembrane</keyword>
<dbReference type="KEGG" id="eiv:EIN_094190"/>
<dbReference type="SUPFAM" id="SSF57184">
    <property type="entry name" value="Growth factor receptor domain"/>
    <property type="match status" value="2"/>
</dbReference>
<dbReference type="EMBL" id="KB206860">
    <property type="protein sequence ID" value="ELP87232.1"/>
    <property type="molecule type" value="Genomic_DNA"/>
</dbReference>